<organism evidence="7">
    <name type="scientific">Paenibacillus ihbetae</name>
    <dbReference type="NCBI Taxonomy" id="1870820"/>
    <lineage>
        <taxon>Bacteria</taxon>
        <taxon>Bacillati</taxon>
        <taxon>Bacillota</taxon>
        <taxon>Bacilli</taxon>
        <taxon>Bacillales</taxon>
        <taxon>Paenibacillaceae</taxon>
        <taxon>Paenibacillus</taxon>
    </lineage>
</organism>
<dbReference type="KEGG" id="pib:BBD41_24015"/>
<dbReference type="AlphaFoldDB" id="A0A1B2E9V2"/>
<comment type="subcellular location">
    <subcellularLocation>
        <location evidence="1">Cell envelope</location>
    </subcellularLocation>
</comment>
<dbReference type="GO" id="GO:1901678">
    <property type="term" value="P:iron coordination entity transport"/>
    <property type="evidence" value="ECO:0007669"/>
    <property type="project" value="UniProtKB-ARBA"/>
</dbReference>
<dbReference type="PROSITE" id="PS51257">
    <property type="entry name" value="PROKAR_LIPOPROTEIN"/>
    <property type="match status" value="1"/>
</dbReference>
<evidence type="ECO:0000259" key="6">
    <source>
        <dbReference type="PROSITE" id="PS50983"/>
    </source>
</evidence>
<dbReference type="InterPro" id="IPR002491">
    <property type="entry name" value="ABC_transptr_periplasmic_BD"/>
</dbReference>
<feature type="signal peptide" evidence="5">
    <location>
        <begin position="1"/>
        <end position="18"/>
    </location>
</feature>
<sequence>MKKWLALVMVAMFTFVLAACGQDKEATGAAGGDTNTPASEKITITHKLGKADIKKNPTRVVVFDFGILDSLDKLGVEVLGVPQANIPSYLSKFEDKKYENVGSLKEPDFEKINSIKPDLIIISGRQQEAYDELNKIAPTVFLGVDTSKYMESFEENMNTLGQIFGKEAEVEQELKTIEDSIKALNEKATATGKNALIILANEGKISAYGPGSRFGILHDVFGFKAVDTTIEVSTHGKDISNEYIVEKNPDYLFVVDRGAAVATGNGESGAKAVVENELVNTTNAAKEGHIVYLDPDFWYLSGGGLTSVSEMVKEVDAAIK</sequence>
<dbReference type="RefSeq" id="WP_099480772.1">
    <property type="nucleotide sequence ID" value="NZ_CP016809.1"/>
</dbReference>
<dbReference type="InterPro" id="IPR033870">
    <property type="entry name" value="FatB"/>
</dbReference>
<keyword evidence="4 5" id="KW-0732">Signal</keyword>
<evidence type="ECO:0000313" key="7">
    <source>
        <dbReference type="EMBL" id="ANY76697.1"/>
    </source>
</evidence>
<dbReference type="Pfam" id="PF01497">
    <property type="entry name" value="Peripla_BP_2"/>
    <property type="match status" value="1"/>
</dbReference>
<proteinExistence type="inferred from homology"/>
<feature type="domain" description="Fe/B12 periplasmic-binding" evidence="6">
    <location>
        <begin position="59"/>
        <end position="320"/>
    </location>
</feature>
<evidence type="ECO:0000256" key="4">
    <source>
        <dbReference type="ARBA" id="ARBA00022729"/>
    </source>
</evidence>
<dbReference type="PANTHER" id="PTHR30532:SF28">
    <property type="entry name" value="PETROBACTIN-BINDING PROTEIN YCLQ"/>
    <property type="match status" value="1"/>
</dbReference>
<protein>
    <submittedName>
        <fullName evidence="7">ABC transporter</fullName>
    </submittedName>
</protein>
<evidence type="ECO:0000256" key="5">
    <source>
        <dbReference type="SAM" id="SignalP"/>
    </source>
</evidence>
<dbReference type="GO" id="GO:0030288">
    <property type="term" value="C:outer membrane-bounded periplasmic space"/>
    <property type="evidence" value="ECO:0007669"/>
    <property type="project" value="TreeGrafter"/>
</dbReference>
<dbReference type="InterPro" id="IPR051313">
    <property type="entry name" value="Bact_iron-sidero_bind"/>
</dbReference>
<keyword evidence="3" id="KW-0813">Transport</keyword>
<accession>A0A1B2E9V2</accession>
<dbReference type="PROSITE" id="PS50983">
    <property type="entry name" value="FE_B12_PBP"/>
    <property type="match status" value="1"/>
</dbReference>
<dbReference type="SUPFAM" id="SSF53807">
    <property type="entry name" value="Helical backbone' metal receptor"/>
    <property type="match status" value="1"/>
</dbReference>
<evidence type="ECO:0000256" key="1">
    <source>
        <dbReference type="ARBA" id="ARBA00004196"/>
    </source>
</evidence>
<feature type="chain" id="PRO_5038686000" evidence="5">
    <location>
        <begin position="19"/>
        <end position="320"/>
    </location>
</feature>
<reference evidence="7" key="1">
    <citation type="submission" date="2016-08" db="EMBL/GenBank/DDBJ databases">
        <title>Complete Genome Seqeunce of Paenibacillus sp. nov. IHBB 9852 from high altitute lake of Indian trans-Himalayas.</title>
        <authorList>
            <person name="Kiran S."/>
            <person name="Swarnkar M.K."/>
            <person name="Rana A."/>
            <person name="Tewari R."/>
            <person name="Gulati A."/>
        </authorList>
    </citation>
    <scope>NUCLEOTIDE SEQUENCE [LARGE SCALE GENOMIC DNA]</scope>
    <source>
        <strain evidence="7">IHBB 9852</strain>
    </source>
</reference>
<dbReference type="PANTHER" id="PTHR30532">
    <property type="entry name" value="IRON III DICITRATE-BINDING PERIPLASMIC PROTEIN"/>
    <property type="match status" value="1"/>
</dbReference>
<dbReference type="Gene3D" id="3.40.50.1980">
    <property type="entry name" value="Nitrogenase molybdenum iron protein domain"/>
    <property type="match status" value="2"/>
</dbReference>
<evidence type="ECO:0000256" key="3">
    <source>
        <dbReference type="ARBA" id="ARBA00022448"/>
    </source>
</evidence>
<comment type="similarity">
    <text evidence="2">Belongs to the bacterial solute-binding protein 8 family.</text>
</comment>
<name>A0A1B2E9V2_9BACL</name>
<dbReference type="EMBL" id="CP016809">
    <property type="protein sequence ID" value="ANY76697.1"/>
    <property type="molecule type" value="Genomic_DNA"/>
</dbReference>
<dbReference type="CDD" id="cd01140">
    <property type="entry name" value="FatB"/>
    <property type="match status" value="1"/>
</dbReference>
<evidence type="ECO:0000256" key="2">
    <source>
        <dbReference type="ARBA" id="ARBA00008814"/>
    </source>
</evidence>
<gene>
    <name evidence="7" type="ORF">BBD41_24015</name>
</gene>